<name>A0A3S2VGK0_9ACTN</name>
<keyword evidence="3" id="KW-1185">Reference proteome</keyword>
<evidence type="ECO:0000256" key="1">
    <source>
        <dbReference type="SAM" id="Phobius"/>
    </source>
</evidence>
<sequence>MPPPPVSPDGPGQLDHGYPAAPYGYGRHAATGPGGMPYGGPGYGWPGMPAAPSNGMGVAALTLGIISAVGFVLWPIAIVVGILAIIFGGIGRARATKGGATNGGQALAGLICGIGGLILAVLMMAFVISQASSAGDSNSHDGSGYSAAA</sequence>
<proteinExistence type="predicted"/>
<comment type="caution">
    <text evidence="2">The sequence shown here is derived from an EMBL/GenBank/DDBJ whole genome shotgun (WGS) entry which is preliminary data.</text>
</comment>
<keyword evidence="1" id="KW-0812">Transmembrane</keyword>
<evidence type="ECO:0000313" key="3">
    <source>
        <dbReference type="Proteomes" id="UP000283128"/>
    </source>
</evidence>
<gene>
    <name evidence="2" type="ORF">EOT10_21510</name>
</gene>
<organism evidence="2 3">
    <name type="scientific">Streptomyces antnestii</name>
    <dbReference type="NCBI Taxonomy" id="2494256"/>
    <lineage>
        <taxon>Bacteria</taxon>
        <taxon>Bacillati</taxon>
        <taxon>Actinomycetota</taxon>
        <taxon>Actinomycetes</taxon>
        <taxon>Kitasatosporales</taxon>
        <taxon>Streptomycetaceae</taxon>
        <taxon>Streptomyces</taxon>
    </lineage>
</organism>
<accession>A0A3S2VGK0</accession>
<feature type="transmembrane region" description="Helical" evidence="1">
    <location>
        <begin position="107"/>
        <end position="128"/>
    </location>
</feature>
<feature type="transmembrane region" description="Helical" evidence="1">
    <location>
        <begin position="58"/>
        <end position="87"/>
    </location>
</feature>
<dbReference type="AlphaFoldDB" id="A0A3S2VGK0"/>
<dbReference type="EMBL" id="RZYA01000010">
    <property type="protein sequence ID" value="RVU22710.1"/>
    <property type="molecule type" value="Genomic_DNA"/>
</dbReference>
<evidence type="ECO:0000313" key="2">
    <source>
        <dbReference type="EMBL" id="RVU22710.1"/>
    </source>
</evidence>
<protein>
    <submittedName>
        <fullName evidence="2">DUF4190 domain-containing protein</fullName>
    </submittedName>
</protein>
<reference evidence="2 3" key="1">
    <citation type="submission" date="2019-01" db="EMBL/GenBank/DDBJ databases">
        <title>Genome sequences of Streptomyces and Rhizobium isolates collected from root and soil.</title>
        <authorList>
            <person name="Chhettri S."/>
            <person name="Sevigny J.L."/>
            <person name="Sen A."/>
            <person name="Ennis N."/>
            <person name="Tisa L."/>
        </authorList>
    </citation>
    <scope>NUCLEOTIDE SEQUENCE [LARGE SCALE GENOMIC DNA]</scope>
    <source>
        <strain evidence="2 3">San01</strain>
    </source>
</reference>
<keyword evidence="1" id="KW-1133">Transmembrane helix</keyword>
<keyword evidence="1" id="KW-0472">Membrane</keyword>
<dbReference type="OrthoDB" id="4338073at2"/>
<dbReference type="Proteomes" id="UP000283128">
    <property type="component" value="Unassembled WGS sequence"/>
</dbReference>